<dbReference type="PANTHER" id="PTHR40660">
    <property type="entry name" value="5'-PHOSPHATE OXIDASE PUTATIVE DOMAIN-CONTAINING PROTEIN-RELATED"/>
    <property type="match status" value="1"/>
</dbReference>
<reference evidence="2" key="1">
    <citation type="journal article" date="2014" name="Genome Biol. Evol.">
        <title>Pangenome evidence for extensive interdomain horizontal transfer affecting lineage core and shell genes in uncultured planktonic thaumarchaeota and euryarchaeota.</title>
        <authorList>
            <person name="Deschamps P."/>
            <person name="Zivanovic Y."/>
            <person name="Moreira D."/>
            <person name="Rodriguez-Valera F."/>
            <person name="Lopez-Garcia P."/>
        </authorList>
    </citation>
    <scope>NUCLEOTIDE SEQUENCE</scope>
</reference>
<name>A0A075FVP4_9ARCH</name>
<organism evidence="2">
    <name type="scientific">uncultured marine thaumarchaeote AD1000_39_D08</name>
    <dbReference type="NCBI Taxonomy" id="1455913"/>
    <lineage>
        <taxon>Archaea</taxon>
        <taxon>Nitrososphaerota</taxon>
        <taxon>environmental samples</taxon>
    </lineage>
</organism>
<feature type="domain" description="Pyridoxamine 5'-phosphate oxidase N-terminal" evidence="1">
    <location>
        <begin position="2"/>
        <end position="100"/>
    </location>
</feature>
<dbReference type="PANTHER" id="PTHR40660:SF1">
    <property type="entry name" value="5'-PHOSPHATE OXIDASE PUTATIVE DOMAIN-CONTAINING PROTEIN-RELATED"/>
    <property type="match status" value="1"/>
</dbReference>
<dbReference type="EMBL" id="KF900402">
    <property type="protein sequence ID" value="AIE93722.1"/>
    <property type="molecule type" value="Genomic_DNA"/>
</dbReference>
<protein>
    <submittedName>
        <fullName evidence="2">Pyridoxamine 5'-phosphate oxidase family protein</fullName>
    </submittedName>
</protein>
<dbReference type="Pfam" id="PF01243">
    <property type="entry name" value="PNPOx_N"/>
    <property type="match status" value="1"/>
</dbReference>
<evidence type="ECO:0000259" key="1">
    <source>
        <dbReference type="Pfam" id="PF01243"/>
    </source>
</evidence>
<evidence type="ECO:0000313" key="2">
    <source>
        <dbReference type="EMBL" id="AIE93722.1"/>
    </source>
</evidence>
<dbReference type="AlphaFoldDB" id="A0A075FVP4"/>
<sequence>MITKEIVKLLSEQKLGFVATVSPNGTPNLSPKGTIISLDKNTLAFADIRSPQTIRNLQGNPSVEINVVDPFTRRGYRFKGIAKIISDGKKFNKILSHYKSLGVTSSIKSIVIVKVEKVSEVTSPLYDLGFTEEELKTRWKKHYLSF</sequence>
<accession>A0A075FVP4</accession>
<dbReference type="SUPFAM" id="SSF50475">
    <property type="entry name" value="FMN-binding split barrel"/>
    <property type="match status" value="1"/>
</dbReference>
<proteinExistence type="predicted"/>
<dbReference type="InterPro" id="IPR011576">
    <property type="entry name" value="Pyridox_Oxase_N"/>
</dbReference>
<dbReference type="InterPro" id="IPR012349">
    <property type="entry name" value="Split_barrel_FMN-bd"/>
</dbReference>
<dbReference type="Gene3D" id="2.30.110.10">
    <property type="entry name" value="Electron Transport, Fmn-binding Protein, Chain A"/>
    <property type="match status" value="1"/>
</dbReference>